<organism evidence="15 16">
    <name type="scientific">Lucifera butyrica</name>
    <dbReference type="NCBI Taxonomy" id="1351585"/>
    <lineage>
        <taxon>Bacteria</taxon>
        <taxon>Bacillati</taxon>
        <taxon>Bacillota</taxon>
        <taxon>Negativicutes</taxon>
        <taxon>Veillonellales</taxon>
        <taxon>Veillonellaceae</taxon>
        <taxon>Lucifera</taxon>
    </lineage>
</organism>
<evidence type="ECO:0000256" key="2">
    <source>
        <dbReference type="ARBA" id="ARBA00022448"/>
    </source>
</evidence>
<dbReference type="AlphaFoldDB" id="A0A498R2Q4"/>
<dbReference type="InterPro" id="IPR003352">
    <property type="entry name" value="PTS_EIIC"/>
</dbReference>
<dbReference type="EMBL" id="UPPP01000055">
    <property type="protein sequence ID" value="VBB05435.1"/>
    <property type="molecule type" value="Genomic_DNA"/>
</dbReference>
<feature type="transmembrane region" description="Helical" evidence="12">
    <location>
        <begin position="239"/>
        <end position="261"/>
    </location>
</feature>
<protein>
    <submittedName>
        <fullName evidence="15">Phosphotransferase system eiib cysteine phosphorylation site</fullName>
    </submittedName>
</protein>
<dbReference type="InterPro" id="IPR036878">
    <property type="entry name" value="Glu_permease_IIB"/>
</dbReference>
<keyword evidence="2" id="KW-0813">Transport</keyword>
<evidence type="ECO:0000313" key="16">
    <source>
        <dbReference type="Proteomes" id="UP000277811"/>
    </source>
</evidence>
<dbReference type="Proteomes" id="UP000277811">
    <property type="component" value="Unassembled WGS sequence"/>
</dbReference>
<dbReference type="InterPro" id="IPR010975">
    <property type="entry name" value="PTS_IIBC_a_glc"/>
</dbReference>
<dbReference type="Gene3D" id="3.30.1360.60">
    <property type="entry name" value="Glucose permease domain IIB"/>
    <property type="match status" value="1"/>
</dbReference>
<sequence length="546" mass="60119">MSKSKELIMQKVQRFGGAMFTPVLLFSFFGIMVALSILCKNPDIVGGIAAKGTLWYDFWFIVEKGAWTVFNQMPLLFAIALPIGLAQKNHARASMETFVIYIVFNYYISAMLTLWGPLFGVDYTREAASGSGLAMIANIKTLDIGMLGAIFIAAISVYLHNKLFDVNLPDFLGVFKGSSLVVIAGFFIMLPIAYIFCLFWPHVQMGIASLQEFLKVSGVFGVWLYTFLERILIPTGLHHFIYTPFIFGPAVVDGGIKQYFFQHLNSFATSAHSLKEMFPQGGFALHGSSKMFGSVGIALAMYATAKPAKRKAIAGLLIPATLTALLCGITEPLEFTFLFVAPLLFAVHALLAATLAAVSYAFGVVGDFGGGLIENAVLNWIPLFKYHASTYITQFVIGFIFTGIYFVVFRFLIVHFDFKTPGRSDDETTDRLYTRADYKLKGISDNAGLDERDRKAAAFLAALGGKDNIEEVTNCATRLRVTVKNDKLVQDVKAFTTAGAHGLVHNGKAIQVIVGLSVSQLRERFEALLTAEPDGRKEAMQRNQQF</sequence>
<dbReference type="NCBIfam" id="TIGR02005">
    <property type="entry name" value="PTS-IIBC-alpha"/>
    <property type="match status" value="1"/>
</dbReference>
<evidence type="ECO:0000256" key="8">
    <source>
        <dbReference type="ARBA" id="ARBA00022777"/>
    </source>
</evidence>
<comment type="subcellular location">
    <subcellularLocation>
        <location evidence="1">Cell membrane</location>
        <topology evidence="1">Multi-pass membrane protein</topology>
    </subcellularLocation>
</comment>
<dbReference type="GO" id="GO:0009401">
    <property type="term" value="P:phosphoenolpyruvate-dependent sugar phosphotransferase system"/>
    <property type="evidence" value="ECO:0007669"/>
    <property type="project" value="UniProtKB-KW"/>
</dbReference>
<evidence type="ECO:0000256" key="6">
    <source>
        <dbReference type="ARBA" id="ARBA00022683"/>
    </source>
</evidence>
<dbReference type="InterPro" id="IPR013013">
    <property type="entry name" value="PTS_EIIC_1"/>
</dbReference>
<evidence type="ECO:0000256" key="5">
    <source>
        <dbReference type="ARBA" id="ARBA00022679"/>
    </source>
</evidence>
<evidence type="ECO:0000256" key="11">
    <source>
        <dbReference type="PROSITE-ProRule" id="PRU00421"/>
    </source>
</evidence>
<dbReference type="InterPro" id="IPR050429">
    <property type="entry name" value="PTS_Glucose_EIICBA"/>
</dbReference>
<dbReference type="OrthoDB" id="92465at2"/>
<evidence type="ECO:0000256" key="7">
    <source>
        <dbReference type="ARBA" id="ARBA00022692"/>
    </source>
</evidence>
<proteinExistence type="predicted"/>
<feature type="transmembrane region" description="Helical" evidence="12">
    <location>
        <begin position="20"/>
        <end position="38"/>
    </location>
</feature>
<feature type="transmembrane region" description="Helical" evidence="12">
    <location>
        <begin position="69"/>
        <end position="86"/>
    </location>
</feature>
<keyword evidence="5 15" id="KW-0808">Transferase</keyword>
<feature type="transmembrane region" description="Helical" evidence="12">
    <location>
        <begin position="337"/>
        <end position="362"/>
    </location>
</feature>
<dbReference type="PROSITE" id="PS51098">
    <property type="entry name" value="PTS_EIIB_TYPE_1"/>
    <property type="match status" value="1"/>
</dbReference>
<dbReference type="GO" id="GO:0016301">
    <property type="term" value="F:kinase activity"/>
    <property type="evidence" value="ECO:0007669"/>
    <property type="project" value="UniProtKB-KW"/>
</dbReference>
<keyword evidence="16" id="KW-1185">Reference proteome</keyword>
<dbReference type="SUPFAM" id="SSF55604">
    <property type="entry name" value="Glucose permease domain IIB"/>
    <property type="match status" value="1"/>
</dbReference>
<feature type="domain" description="PTS EIIB type-1" evidence="13">
    <location>
        <begin position="453"/>
        <end position="535"/>
    </location>
</feature>
<dbReference type="InterPro" id="IPR001996">
    <property type="entry name" value="PTS_IIB_1"/>
</dbReference>
<dbReference type="NCBIfam" id="TIGR00826">
    <property type="entry name" value="EIIB_glc"/>
    <property type="match status" value="1"/>
</dbReference>
<name>A0A498R2Q4_9FIRM</name>
<dbReference type="CDD" id="cd00212">
    <property type="entry name" value="PTS_IIB_glc"/>
    <property type="match status" value="1"/>
</dbReference>
<evidence type="ECO:0000256" key="12">
    <source>
        <dbReference type="SAM" id="Phobius"/>
    </source>
</evidence>
<dbReference type="PANTHER" id="PTHR30009:SF12">
    <property type="entry name" value="PHOSPHOTRANSFERASE IIC COMPONENT GLVC"/>
    <property type="match status" value="1"/>
</dbReference>
<keyword evidence="7 12" id="KW-0812">Transmembrane</keyword>
<dbReference type="PANTHER" id="PTHR30009">
    <property type="entry name" value="CYTOCHROME C-TYPE SYNTHESIS PROTEIN AND PTS TRANSMEMBRANE COMPONENT"/>
    <property type="match status" value="1"/>
</dbReference>
<feature type="transmembrane region" description="Helical" evidence="12">
    <location>
        <begin position="282"/>
        <end position="305"/>
    </location>
</feature>
<dbReference type="Pfam" id="PF02378">
    <property type="entry name" value="PTS_EIIC"/>
    <property type="match status" value="1"/>
</dbReference>
<feature type="transmembrane region" description="Helical" evidence="12">
    <location>
        <begin position="391"/>
        <end position="413"/>
    </location>
</feature>
<evidence type="ECO:0000256" key="9">
    <source>
        <dbReference type="ARBA" id="ARBA00022989"/>
    </source>
</evidence>
<dbReference type="PROSITE" id="PS51103">
    <property type="entry name" value="PTS_EIIC_TYPE_1"/>
    <property type="match status" value="1"/>
</dbReference>
<evidence type="ECO:0000313" key="15">
    <source>
        <dbReference type="EMBL" id="VBB05435.1"/>
    </source>
</evidence>
<accession>A0A498R2Q4</accession>
<dbReference type="RefSeq" id="WP_122626421.1">
    <property type="nucleotide sequence ID" value="NZ_UPPP01000055.1"/>
</dbReference>
<feature type="transmembrane region" description="Helical" evidence="12">
    <location>
        <begin position="44"/>
        <end position="62"/>
    </location>
</feature>
<dbReference type="GO" id="GO:0008982">
    <property type="term" value="F:protein-N(PI)-phosphohistidine-sugar phosphotransferase activity"/>
    <property type="evidence" value="ECO:0007669"/>
    <property type="project" value="InterPro"/>
</dbReference>
<keyword evidence="4" id="KW-0762">Sugar transport</keyword>
<feature type="transmembrane region" description="Helical" evidence="12">
    <location>
        <begin position="142"/>
        <end position="160"/>
    </location>
</feature>
<feature type="transmembrane region" description="Helical" evidence="12">
    <location>
        <begin position="180"/>
        <end position="201"/>
    </location>
</feature>
<dbReference type="GO" id="GO:0005886">
    <property type="term" value="C:plasma membrane"/>
    <property type="evidence" value="ECO:0007669"/>
    <property type="project" value="UniProtKB-SubCell"/>
</dbReference>
<keyword evidence="8" id="KW-0418">Kinase</keyword>
<keyword evidence="6" id="KW-0598">Phosphotransferase system</keyword>
<feature type="transmembrane region" description="Helical" evidence="12">
    <location>
        <begin position="311"/>
        <end position="330"/>
    </location>
</feature>
<evidence type="ECO:0000256" key="4">
    <source>
        <dbReference type="ARBA" id="ARBA00022597"/>
    </source>
</evidence>
<feature type="transmembrane region" description="Helical" evidence="12">
    <location>
        <begin position="98"/>
        <end position="121"/>
    </location>
</feature>
<dbReference type="Pfam" id="PF00367">
    <property type="entry name" value="PTS_EIIB"/>
    <property type="match status" value="1"/>
</dbReference>
<gene>
    <name evidence="15" type="ORF">LUCI_0644</name>
</gene>
<keyword evidence="9 12" id="KW-1133">Transmembrane helix</keyword>
<evidence type="ECO:0000256" key="10">
    <source>
        <dbReference type="ARBA" id="ARBA00023136"/>
    </source>
</evidence>
<evidence type="ECO:0000256" key="1">
    <source>
        <dbReference type="ARBA" id="ARBA00004651"/>
    </source>
</evidence>
<evidence type="ECO:0000259" key="14">
    <source>
        <dbReference type="PROSITE" id="PS51103"/>
    </source>
</evidence>
<feature type="active site" description="Phosphocysteine intermediate; for EIIB activity" evidence="11">
    <location>
        <position position="475"/>
    </location>
</feature>
<evidence type="ECO:0000256" key="3">
    <source>
        <dbReference type="ARBA" id="ARBA00022475"/>
    </source>
</evidence>
<keyword evidence="10 12" id="KW-0472">Membrane</keyword>
<dbReference type="PROSITE" id="PS01035">
    <property type="entry name" value="PTS_EIIB_TYPE_1_CYS"/>
    <property type="match status" value="1"/>
</dbReference>
<keyword evidence="3" id="KW-1003">Cell membrane</keyword>
<dbReference type="GO" id="GO:0090563">
    <property type="term" value="F:protein-phosphocysteine-sugar phosphotransferase activity"/>
    <property type="evidence" value="ECO:0007669"/>
    <property type="project" value="TreeGrafter"/>
</dbReference>
<dbReference type="InterPro" id="IPR018113">
    <property type="entry name" value="PTrfase_EIIB_Cys"/>
</dbReference>
<reference evidence="15 16" key="1">
    <citation type="submission" date="2018-06" db="EMBL/GenBank/DDBJ databases">
        <authorList>
            <person name="Strepis N."/>
        </authorList>
    </citation>
    <scope>NUCLEOTIDE SEQUENCE [LARGE SCALE GENOMIC DNA]</scope>
    <source>
        <strain evidence="15">LUCI</strain>
    </source>
</reference>
<feature type="domain" description="PTS EIIC type-1" evidence="14">
    <location>
        <begin position="6"/>
        <end position="425"/>
    </location>
</feature>
<evidence type="ECO:0000259" key="13">
    <source>
        <dbReference type="PROSITE" id="PS51098"/>
    </source>
</evidence>